<keyword evidence="3" id="KW-1185">Reference proteome</keyword>
<sequence length="357" mass="41204">MTASSRNLENLASTRSSTTQLSIPEENTGRRSEDEQNEDVVVCVESSMELEGMSEERLAENYASLSKGAIMKLRRVLARSSAHSQEIQRCRKAMDKIHSRAKQQDERAVFASEHTELLSSTMDMLTKEPCSLCRYVFLKKNLTTRVSYKSICDLRASWRSKTHVGKHDASETGPETSPSHGNNSHWNDWDDPQSDHMQDLDPINQVLDVSQISHLYDEVPVCVFCAQLLLDYPSYRPSSAQQRQQKEAKHLAALERRKLRDEQRERDKQRCDPLDFDPSALNSDEDNSDTDEFLVYKPDGRVDVVRHRRHRSTIRVPAQLGFVSKRLHYDHLRTQSIRVLNRKEWDLIVRSHSTKQV</sequence>
<proteinExistence type="predicted"/>
<feature type="region of interest" description="Disordered" evidence="1">
    <location>
        <begin position="255"/>
        <end position="292"/>
    </location>
</feature>
<feature type="region of interest" description="Disordered" evidence="1">
    <location>
        <begin position="163"/>
        <end position="199"/>
    </location>
</feature>
<name>A0A8K1FJE0_PYTOL</name>
<evidence type="ECO:0000313" key="3">
    <source>
        <dbReference type="Proteomes" id="UP000794436"/>
    </source>
</evidence>
<gene>
    <name evidence="2" type="ORF">Poli38472_003735</name>
</gene>
<comment type="caution">
    <text evidence="2">The sequence shown here is derived from an EMBL/GenBank/DDBJ whole genome shotgun (WGS) entry which is preliminary data.</text>
</comment>
<reference evidence="2" key="1">
    <citation type="submission" date="2019-03" db="EMBL/GenBank/DDBJ databases">
        <title>Long read genome sequence of the mycoparasitic Pythium oligandrum ATCC 38472 isolated from sugarbeet rhizosphere.</title>
        <authorList>
            <person name="Gaulin E."/>
        </authorList>
    </citation>
    <scope>NUCLEOTIDE SEQUENCE</scope>
    <source>
        <strain evidence="2">ATCC 38472_TT</strain>
    </source>
</reference>
<evidence type="ECO:0000256" key="1">
    <source>
        <dbReference type="SAM" id="MobiDB-lite"/>
    </source>
</evidence>
<organism evidence="2 3">
    <name type="scientific">Pythium oligandrum</name>
    <name type="common">Mycoparasitic fungus</name>
    <dbReference type="NCBI Taxonomy" id="41045"/>
    <lineage>
        <taxon>Eukaryota</taxon>
        <taxon>Sar</taxon>
        <taxon>Stramenopiles</taxon>
        <taxon>Oomycota</taxon>
        <taxon>Peronosporomycetes</taxon>
        <taxon>Pythiales</taxon>
        <taxon>Pythiaceae</taxon>
        <taxon>Pythium</taxon>
    </lineage>
</organism>
<accession>A0A8K1FJE0</accession>
<feature type="compositionally biased region" description="Polar residues" evidence="1">
    <location>
        <begin position="173"/>
        <end position="186"/>
    </location>
</feature>
<feature type="compositionally biased region" description="Polar residues" evidence="1">
    <location>
        <begin position="1"/>
        <end position="22"/>
    </location>
</feature>
<dbReference type="Proteomes" id="UP000794436">
    <property type="component" value="Unassembled WGS sequence"/>
</dbReference>
<dbReference type="OrthoDB" id="165090at2759"/>
<evidence type="ECO:0000313" key="2">
    <source>
        <dbReference type="EMBL" id="TMW65970.1"/>
    </source>
</evidence>
<dbReference type="EMBL" id="SPLM01000036">
    <property type="protein sequence ID" value="TMW65970.1"/>
    <property type="molecule type" value="Genomic_DNA"/>
</dbReference>
<feature type="compositionally biased region" description="Acidic residues" evidence="1">
    <location>
        <begin position="283"/>
        <end position="292"/>
    </location>
</feature>
<dbReference type="AlphaFoldDB" id="A0A8K1FJE0"/>
<protein>
    <submittedName>
        <fullName evidence="2">Uncharacterized protein</fullName>
    </submittedName>
</protein>
<feature type="compositionally biased region" description="Basic and acidic residues" evidence="1">
    <location>
        <begin position="255"/>
        <end position="273"/>
    </location>
</feature>
<feature type="region of interest" description="Disordered" evidence="1">
    <location>
        <begin position="1"/>
        <end position="38"/>
    </location>
</feature>